<dbReference type="EMBL" id="SOKU01000122">
    <property type="protein sequence ID" value="TES86185.1"/>
    <property type="molecule type" value="Genomic_DNA"/>
</dbReference>
<proteinExistence type="predicted"/>
<dbReference type="Gene3D" id="4.10.1060.50">
    <property type="match status" value="1"/>
</dbReference>
<keyword evidence="1" id="KW-0472">Membrane</keyword>
<accession>A0A523QKF4</accession>
<sequence>MQKTGVCAKCQARLPANAKFCSQCGARVGADRGVRKEEFEISGSELLSRVREIIHEGNIRRIVIKQEGKILMEIPLTVAAVGALLAPILAAVGAIAAVVTNCTIQVERVE</sequence>
<dbReference type="InterPro" id="IPR026870">
    <property type="entry name" value="Zinc_ribbon_dom"/>
</dbReference>
<dbReference type="Pfam" id="PF14242">
    <property type="entry name" value="DUF4342"/>
    <property type="match status" value="1"/>
</dbReference>
<dbReference type="InterPro" id="IPR025642">
    <property type="entry name" value="DUF4342"/>
</dbReference>
<feature type="domain" description="Zinc-ribbon" evidence="2">
    <location>
        <begin position="7"/>
        <end position="27"/>
    </location>
</feature>
<evidence type="ECO:0000259" key="3">
    <source>
        <dbReference type="Pfam" id="PF14242"/>
    </source>
</evidence>
<evidence type="ECO:0000313" key="5">
    <source>
        <dbReference type="Proteomes" id="UP000320781"/>
    </source>
</evidence>
<evidence type="ECO:0000259" key="2">
    <source>
        <dbReference type="Pfam" id="PF13240"/>
    </source>
</evidence>
<dbReference type="AlphaFoldDB" id="A0A523QKF4"/>
<protein>
    <submittedName>
        <fullName evidence="4">DUF4342 domain-containing protein</fullName>
    </submittedName>
</protein>
<comment type="caution">
    <text evidence="4">The sequence shown here is derived from an EMBL/GenBank/DDBJ whole genome shotgun (WGS) entry which is preliminary data.</text>
</comment>
<name>A0A523QKF4_UNCAE</name>
<keyword evidence="1" id="KW-1133">Transmembrane helix</keyword>
<organism evidence="4 5">
    <name type="scientific">Aerophobetes bacterium</name>
    <dbReference type="NCBI Taxonomy" id="2030807"/>
    <lineage>
        <taxon>Bacteria</taxon>
        <taxon>Candidatus Aerophobota</taxon>
    </lineage>
</organism>
<evidence type="ECO:0000256" key="1">
    <source>
        <dbReference type="SAM" id="Phobius"/>
    </source>
</evidence>
<feature type="transmembrane region" description="Helical" evidence="1">
    <location>
        <begin position="70"/>
        <end position="99"/>
    </location>
</feature>
<feature type="domain" description="DUF4342" evidence="3">
    <location>
        <begin position="35"/>
        <end position="108"/>
    </location>
</feature>
<dbReference type="InterPro" id="IPR038587">
    <property type="entry name" value="Ribosomal_eL40_sf"/>
</dbReference>
<dbReference type="Pfam" id="PF13240">
    <property type="entry name" value="Zn_Ribbon_1"/>
    <property type="match status" value="1"/>
</dbReference>
<dbReference type="Proteomes" id="UP000320781">
    <property type="component" value="Unassembled WGS sequence"/>
</dbReference>
<evidence type="ECO:0000313" key="4">
    <source>
        <dbReference type="EMBL" id="TES86185.1"/>
    </source>
</evidence>
<keyword evidence="1" id="KW-0812">Transmembrane</keyword>
<gene>
    <name evidence="4" type="ORF">E3J95_02565</name>
</gene>
<reference evidence="4 5" key="1">
    <citation type="submission" date="2019-03" db="EMBL/GenBank/DDBJ databases">
        <title>Metabolic potential of uncultured bacteria and archaea associated with petroleum seepage in deep-sea sediments.</title>
        <authorList>
            <person name="Dong X."/>
            <person name="Hubert C."/>
        </authorList>
    </citation>
    <scope>NUCLEOTIDE SEQUENCE [LARGE SCALE GENOMIC DNA]</scope>
    <source>
        <strain evidence="4">E44_bin92</strain>
    </source>
</reference>